<gene>
    <name evidence="1" type="ORF">CW682_00040</name>
</gene>
<accession>A0ACC9MUT2</accession>
<proteinExistence type="predicted"/>
<name>A0ACC9MUT2_9STAP</name>
<organism evidence="1 2">
    <name type="scientific">Macrococcoides caseolyticum</name>
    <dbReference type="NCBI Taxonomy" id="69966"/>
    <lineage>
        <taxon>Bacteria</taxon>
        <taxon>Bacillati</taxon>
        <taxon>Bacillota</taxon>
        <taxon>Bacilli</taxon>
        <taxon>Bacillales</taxon>
        <taxon>Staphylococcaceae</taxon>
        <taxon>Macrococcoides</taxon>
    </lineage>
</organism>
<sequence>MLTINTNGKVLELKFGLGELNAVDKALGLEIEKINLGEGFEMLVPKLQTANPLALAKIIPALTLNQPGRPKTEDEVLEVLKAVKEQFGSLQAFCDAVLNEMKHHFLTQDLVKDIEVTVPTQTTVQ</sequence>
<protein>
    <submittedName>
        <fullName evidence="1">Phage tail protein</fullName>
    </submittedName>
</protein>
<dbReference type="Proteomes" id="UP000233606">
    <property type="component" value="Unassembled WGS sequence"/>
</dbReference>
<reference evidence="1" key="1">
    <citation type="submission" date="2017-12" db="EMBL/GenBank/DDBJ databases">
        <title>Genomics of Macrococcus caseolyticus.</title>
        <authorList>
            <person name="MacFadyen A.C."/>
            <person name="Paterson G.K."/>
        </authorList>
    </citation>
    <scope>NUCLEOTIDE SEQUENCE</scope>
    <source>
        <strain evidence="1">5459_5_49</strain>
    </source>
</reference>
<comment type="caution">
    <text evidence="1">The sequence shown here is derived from an EMBL/GenBank/DDBJ whole genome shotgun (WGS) entry which is preliminary data.</text>
</comment>
<dbReference type="EMBL" id="PIWU01000001">
    <property type="protein sequence ID" value="PKE57493.1"/>
    <property type="molecule type" value="Genomic_DNA"/>
</dbReference>
<evidence type="ECO:0000313" key="2">
    <source>
        <dbReference type="Proteomes" id="UP000233606"/>
    </source>
</evidence>
<keyword evidence="2" id="KW-1185">Reference proteome</keyword>
<evidence type="ECO:0000313" key="1">
    <source>
        <dbReference type="EMBL" id="PKE57493.1"/>
    </source>
</evidence>